<dbReference type="CDD" id="cd06293">
    <property type="entry name" value="PBP1_LacI-like"/>
    <property type="match status" value="1"/>
</dbReference>
<name>A0A5Q6S2X8_9ACTN</name>
<comment type="caution">
    <text evidence="5">The sequence shown here is derived from an EMBL/GenBank/DDBJ whole genome shotgun (WGS) entry which is preliminary data.</text>
</comment>
<dbReference type="InterPro" id="IPR010982">
    <property type="entry name" value="Lambda_DNA-bd_dom_sf"/>
</dbReference>
<evidence type="ECO:0000256" key="1">
    <source>
        <dbReference type="ARBA" id="ARBA00023015"/>
    </source>
</evidence>
<dbReference type="SUPFAM" id="SSF53822">
    <property type="entry name" value="Periplasmic binding protein-like I"/>
    <property type="match status" value="1"/>
</dbReference>
<feature type="domain" description="HTH lacI-type" evidence="4">
    <location>
        <begin position="36"/>
        <end position="90"/>
    </location>
</feature>
<dbReference type="Pfam" id="PF00356">
    <property type="entry name" value="LacI"/>
    <property type="match status" value="1"/>
</dbReference>
<dbReference type="GO" id="GO:0003700">
    <property type="term" value="F:DNA-binding transcription factor activity"/>
    <property type="evidence" value="ECO:0007669"/>
    <property type="project" value="TreeGrafter"/>
</dbReference>
<dbReference type="PANTHER" id="PTHR30146">
    <property type="entry name" value="LACI-RELATED TRANSCRIPTIONAL REPRESSOR"/>
    <property type="match status" value="1"/>
</dbReference>
<reference evidence="5 6" key="1">
    <citation type="submission" date="2019-09" db="EMBL/GenBank/DDBJ databases">
        <title>Mumia zhuanghuii sp. nov. isolated from the intestinal contents of plateau pika (Ochotona curzoniae) in the Qinghai-Tibet plateau of China.</title>
        <authorList>
            <person name="Tian Z."/>
        </authorList>
    </citation>
    <scope>NUCLEOTIDE SEQUENCE [LARGE SCALE GENOMIC DNA]</scope>
    <source>
        <strain evidence="6">350</strain>
    </source>
</reference>
<evidence type="ECO:0000256" key="2">
    <source>
        <dbReference type="ARBA" id="ARBA00023125"/>
    </source>
</evidence>
<dbReference type="AlphaFoldDB" id="A0A5Q6S2X8"/>
<keyword evidence="1" id="KW-0805">Transcription regulation</keyword>
<evidence type="ECO:0000313" key="6">
    <source>
        <dbReference type="Proteomes" id="UP000307768"/>
    </source>
</evidence>
<dbReference type="Pfam" id="PF13377">
    <property type="entry name" value="Peripla_BP_3"/>
    <property type="match status" value="1"/>
</dbReference>
<proteinExistence type="predicted"/>
<dbReference type="GO" id="GO:0000976">
    <property type="term" value="F:transcription cis-regulatory region binding"/>
    <property type="evidence" value="ECO:0007669"/>
    <property type="project" value="TreeGrafter"/>
</dbReference>
<protein>
    <submittedName>
        <fullName evidence="5">LacI family transcriptional regulator</fullName>
    </submittedName>
</protein>
<dbReference type="Proteomes" id="UP000307768">
    <property type="component" value="Unassembled WGS sequence"/>
</dbReference>
<dbReference type="CDD" id="cd01392">
    <property type="entry name" value="HTH_LacI"/>
    <property type="match status" value="1"/>
</dbReference>
<dbReference type="InterPro" id="IPR028082">
    <property type="entry name" value="Peripla_BP_I"/>
</dbReference>
<dbReference type="PROSITE" id="PS50932">
    <property type="entry name" value="HTH_LACI_2"/>
    <property type="match status" value="1"/>
</dbReference>
<evidence type="ECO:0000313" key="5">
    <source>
        <dbReference type="EMBL" id="KAA1424724.1"/>
    </source>
</evidence>
<dbReference type="Gene3D" id="3.40.50.2300">
    <property type="match status" value="2"/>
</dbReference>
<keyword evidence="3" id="KW-0804">Transcription</keyword>
<dbReference type="EMBL" id="VDFQ02000001">
    <property type="protein sequence ID" value="KAA1424724.1"/>
    <property type="molecule type" value="Genomic_DNA"/>
</dbReference>
<dbReference type="PANTHER" id="PTHR30146:SF109">
    <property type="entry name" value="HTH-TYPE TRANSCRIPTIONAL REGULATOR GALS"/>
    <property type="match status" value="1"/>
</dbReference>
<dbReference type="OrthoDB" id="37081at2"/>
<organism evidence="5 6">
    <name type="scientific">Mumia zhuanghuii</name>
    <dbReference type="NCBI Taxonomy" id="2585211"/>
    <lineage>
        <taxon>Bacteria</taxon>
        <taxon>Bacillati</taxon>
        <taxon>Actinomycetota</taxon>
        <taxon>Actinomycetes</taxon>
        <taxon>Propionibacteriales</taxon>
        <taxon>Nocardioidaceae</taxon>
        <taxon>Mumia</taxon>
    </lineage>
</organism>
<evidence type="ECO:0000256" key="3">
    <source>
        <dbReference type="ARBA" id="ARBA00023163"/>
    </source>
</evidence>
<evidence type="ECO:0000259" key="4">
    <source>
        <dbReference type="PROSITE" id="PS50932"/>
    </source>
</evidence>
<accession>A0A5Q6S2X8</accession>
<dbReference type="Gene3D" id="1.10.260.40">
    <property type="entry name" value="lambda repressor-like DNA-binding domains"/>
    <property type="match status" value="1"/>
</dbReference>
<dbReference type="PROSITE" id="PS00356">
    <property type="entry name" value="HTH_LACI_1"/>
    <property type="match status" value="1"/>
</dbReference>
<keyword evidence="2" id="KW-0238">DNA-binding</keyword>
<dbReference type="InterPro" id="IPR046335">
    <property type="entry name" value="LacI/GalR-like_sensor"/>
</dbReference>
<dbReference type="SUPFAM" id="SSF47413">
    <property type="entry name" value="lambda repressor-like DNA-binding domains"/>
    <property type="match status" value="1"/>
</dbReference>
<dbReference type="SMART" id="SM00354">
    <property type="entry name" value="HTH_LACI"/>
    <property type="match status" value="1"/>
</dbReference>
<dbReference type="InterPro" id="IPR000843">
    <property type="entry name" value="HTH_LacI"/>
</dbReference>
<gene>
    <name evidence="5" type="ORF">FE697_002045</name>
</gene>
<sequence>MTWDTWSREILKRFSGRLLSPVRGVPVAAQHPHPATSLRDVAARAGVSVGTVSNVLNHPTKVSAQTAERVFAAIEELGFVRNEAARQLRQGRSRSVGLIVLDIRNPFFTDVAQGVEDEVTARLRSVLLANCAEDAARESAYLDLFEEQRVDGVLISPVGDVLDRLDRLRSRGMAVVLVDRLASTESYSSVSVDDVLGGRLAVAHLLETGRRRILFVGASTEIEQVRDRLEGARQAVAECAGATLEYREIAGMHLEPALAEGQRIVALPPDERPDAVFAANDLIAIGMLQAFTLGGVSTPQDVALIGYDDIEYAAAAAIPLSSIRQPSREMGRRAAEMLLAEIESGSDGERQHIVFEPELVARASTLG</sequence>